<organism evidence="13 14">
    <name type="scientific">Parafrankia irregularis</name>
    <dbReference type="NCBI Taxonomy" id="795642"/>
    <lineage>
        <taxon>Bacteria</taxon>
        <taxon>Bacillati</taxon>
        <taxon>Actinomycetota</taxon>
        <taxon>Actinomycetes</taxon>
        <taxon>Frankiales</taxon>
        <taxon>Frankiaceae</taxon>
        <taxon>Parafrankia</taxon>
    </lineage>
</organism>
<dbReference type="Proteomes" id="UP000198802">
    <property type="component" value="Unassembled WGS sequence"/>
</dbReference>
<evidence type="ECO:0000256" key="1">
    <source>
        <dbReference type="ARBA" id="ARBA00007164"/>
    </source>
</evidence>
<feature type="region of interest" description="Disordered" evidence="10">
    <location>
        <begin position="345"/>
        <end position="409"/>
    </location>
</feature>
<dbReference type="AlphaFoldDB" id="A0A0S4QGK8"/>
<evidence type="ECO:0000256" key="3">
    <source>
        <dbReference type="ARBA" id="ARBA00022801"/>
    </source>
</evidence>
<feature type="signal peptide" evidence="11">
    <location>
        <begin position="1"/>
        <end position="19"/>
    </location>
</feature>
<keyword evidence="4" id="KW-0133">Cell shape</keyword>
<keyword evidence="5" id="KW-0573">Peptidoglycan synthesis</keyword>
<comment type="similarity">
    <text evidence="1 9">Belongs to the peptidase S11 family.</text>
</comment>
<feature type="region of interest" description="Disordered" evidence="10">
    <location>
        <begin position="65"/>
        <end position="93"/>
    </location>
</feature>
<dbReference type="SUPFAM" id="SSF56601">
    <property type="entry name" value="beta-lactamase/transpeptidase-like"/>
    <property type="match status" value="1"/>
</dbReference>
<dbReference type="PANTHER" id="PTHR21581">
    <property type="entry name" value="D-ALANYL-D-ALANINE CARBOXYPEPTIDASE"/>
    <property type="match status" value="1"/>
</dbReference>
<keyword evidence="3" id="KW-0378">Hydrolase</keyword>
<dbReference type="InterPro" id="IPR001967">
    <property type="entry name" value="Peptidase_S11_N"/>
</dbReference>
<keyword evidence="2 11" id="KW-0732">Signal</keyword>
<feature type="chain" id="PRO_5006626247" evidence="11">
    <location>
        <begin position="20"/>
        <end position="575"/>
    </location>
</feature>
<feature type="active site" description="Acyl-ester intermediate" evidence="7">
    <location>
        <position position="128"/>
    </location>
</feature>
<evidence type="ECO:0000256" key="7">
    <source>
        <dbReference type="PIRSR" id="PIRSR618044-1"/>
    </source>
</evidence>
<dbReference type="GO" id="GO:0071555">
    <property type="term" value="P:cell wall organization"/>
    <property type="evidence" value="ECO:0007669"/>
    <property type="project" value="UniProtKB-KW"/>
</dbReference>
<protein>
    <submittedName>
        <fullName evidence="13">D-alanyl-D-alanine carboxypeptidase (Penicillin-binding protein 5/6)</fullName>
    </submittedName>
</protein>
<evidence type="ECO:0000256" key="6">
    <source>
        <dbReference type="ARBA" id="ARBA00023316"/>
    </source>
</evidence>
<dbReference type="InterPro" id="IPR012338">
    <property type="entry name" value="Beta-lactam/transpept-like"/>
</dbReference>
<feature type="domain" description="Peptidase S11 D-alanyl-D-alanine carboxypeptidase A N-terminal" evidence="12">
    <location>
        <begin position="95"/>
        <end position="313"/>
    </location>
</feature>
<evidence type="ECO:0000256" key="11">
    <source>
        <dbReference type="SAM" id="SignalP"/>
    </source>
</evidence>
<evidence type="ECO:0000256" key="4">
    <source>
        <dbReference type="ARBA" id="ARBA00022960"/>
    </source>
</evidence>
<feature type="active site" description="Proton acceptor" evidence="7">
    <location>
        <position position="131"/>
    </location>
</feature>
<dbReference type="Pfam" id="PF00768">
    <property type="entry name" value="Peptidase_S11"/>
    <property type="match status" value="1"/>
</dbReference>
<feature type="binding site" evidence="8">
    <location>
        <position position="288"/>
    </location>
    <ligand>
        <name>substrate</name>
    </ligand>
</feature>
<evidence type="ECO:0000313" key="14">
    <source>
        <dbReference type="Proteomes" id="UP000198802"/>
    </source>
</evidence>
<dbReference type="GO" id="GO:0006508">
    <property type="term" value="P:proteolysis"/>
    <property type="evidence" value="ECO:0007669"/>
    <property type="project" value="InterPro"/>
</dbReference>
<dbReference type="RefSeq" id="WP_091271763.1">
    <property type="nucleotide sequence ID" value="NZ_FAOZ01000002.1"/>
</dbReference>
<keyword evidence="13" id="KW-0645">Protease</keyword>
<dbReference type="Gene3D" id="3.40.710.10">
    <property type="entry name" value="DD-peptidase/beta-lactamase superfamily"/>
    <property type="match status" value="1"/>
</dbReference>
<keyword evidence="6" id="KW-0961">Cell wall biogenesis/degradation</keyword>
<dbReference type="PRINTS" id="PR00725">
    <property type="entry name" value="DADACBPTASE1"/>
</dbReference>
<dbReference type="PANTHER" id="PTHR21581:SF33">
    <property type="entry name" value="D-ALANYL-D-ALANINE CARBOXYPEPTIDASE DACB"/>
    <property type="match status" value="1"/>
</dbReference>
<evidence type="ECO:0000256" key="10">
    <source>
        <dbReference type="SAM" id="MobiDB-lite"/>
    </source>
</evidence>
<name>A0A0S4QGK8_9ACTN</name>
<feature type="compositionally biased region" description="Basic and acidic residues" evidence="10">
    <location>
        <begin position="383"/>
        <end position="398"/>
    </location>
</feature>
<evidence type="ECO:0000313" key="13">
    <source>
        <dbReference type="EMBL" id="CUU54393.1"/>
    </source>
</evidence>
<accession>A0A0S4QGK8</accession>
<proteinExistence type="inferred from homology"/>
<dbReference type="GO" id="GO:0008360">
    <property type="term" value="P:regulation of cell shape"/>
    <property type="evidence" value="ECO:0007669"/>
    <property type="project" value="UniProtKB-KW"/>
</dbReference>
<reference evidence="14" key="1">
    <citation type="submission" date="2015-11" db="EMBL/GenBank/DDBJ databases">
        <authorList>
            <person name="Varghese N."/>
        </authorList>
    </citation>
    <scope>NUCLEOTIDE SEQUENCE [LARGE SCALE GENOMIC DNA]</scope>
    <source>
        <strain evidence="14">DSM 45899</strain>
    </source>
</reference>
<feature type="region of interest" description="Disordered" evidence="10">
    <location>
        <begin position="436"/>
        <end position="575"/>
    </location>
</feature>
<evidence type="ECO:0000256" key="8">
    <source>
        <dbReference type="PIRSR" id="PIRSR618044-2"/>
    </source>
</evidence>
<sequence length="575" mass="58347">MASSFLLAIAAAPTPAATASTTATATATTAAETAVNTTAAVAPVPPPWSLTAPAIPGEPQVGVVSPPTPAAALTAGEPTAPGNGSPGAAETSVPEPAGITAEAWMVADATSGAILAAHNPNLPDLPASTMKMLTALTVLPSLPPDRVVTISDEAARVDGTRVGLVPGVRYTVRDLATAMLIASGNDATVALVEAAGGRDTVLERMNRLAASLGAHDTVAGDPTGLDAPGQHTTAHDLAVIGRAVLNNPTVRAYLTIPRAVLPGRGDERFEIANHNTLLGTYEGTIGIKNGYTIAAGATFVGAAARDGRTLIVSLLRTAPTYATDAKALLDWGFAHAANVRPLGRLAEPARTDPATAAQAGAGTDTGTGGPGPAQAAGAAAGGEGRDGDSGSKENDRFRQAAAPADSGGGVGTATWVALAITVAVSALTLLGRTRRRADAVHRAPRPPARHGHHHRHRDGHRHSTRAHHPDHQEITVVPASGRTRATRPDGPTSHEANTARLRHGRLPAPAERRANGTDGVRPHPGPGTVHARPRSEGRRHLVGLPSLLPDAPLEGNGERGRTDTPPFGTARSPAP</sequence>
<gene>
    <name evidence="13" type="ORF">Ga0074812_102403</name>
</gene>
<dbReference type="EMBL" id="FAOZ01000002">
    <property type="protein sequence ID" value="CUU54393.1"/>
    <property type="molecule type" value="Genomic_DNA"/>
</dbReference>
<feature type="compositionally biased region" description="Low complexity" evidence="10">
    <location>
        <begin position="351"/>
        <end position="362"/>
    </location>
</feature>
<feature type="compositionally biased region" description="Basic residues" evidence="10">
    <location>
        <begin position="442"/>
        <end position="466"/>
    </location>
</feature>
<dbReference type="GO" id="GO:0009002">
    <property type="term" value="F:serine-type D-Ala-D-Ala carboxypeptidase activity"/>
    <property type="evidence" value="ECO:0007669"/>
    <property type="project" value="InterPro"/>
</dbReference>
<keyword evidence="13" id="KW-0121">Carboxypeptidase</keyword>
<evidence type="ECO:0000256" key="9">
    <source>
        <dbReference type="RuleBase" id="RU004016"/>
    </source>
</evidence>
<evidence type="ECO:0000259" key="12">
    <source>
        <dbReference type="Pfam" id="PF00768"/>
    </source>
</evidence>
<evidence type="ECO:0000256" key="5">
    <source>
        <dbReference type="ARBA" id="ARBA00022984"/>
    </source>
</evidence>
<feature type="active site" evidence="7">
    <location>
        <position position="183"/>
    </location>
</feature>
<dbReference type="InterPro" id="IPR018044">
    <property type="entry name" value="Peptidase_S11"/>
</dbReference>
<keyword evidence="14" id="KW-1185">Reference proteome</keyword>
<dbReference type="GO" id="GO:0009252">
    <property type="term" value="P:peptidoglycan biosynthetic process"/>
    <property type="evidence" value="ECO:0007669"/>
    <property type="project" value="UniProtKB-KW"/>
</dbReference>
<evidence type="ECO:0000256" key="2">
    <source>
        <dbReference type="ARBA" id="ARBA00022729"/>
    </source>
</evidence>